<feature type="repeat" description="PPR" evidence="2">
    <location>
        <begin position="95"/>
        <end position="125"/>
    </location>
</feature>
<dbReference type="InterPro" id="IPR002885">
    <property type="entry name" value="PPR_rpt"/>
</dbReference>
<dbReference type="EMBL" id="CM007387">
    <property type="protein sequence ID" value="ONK65458.1"/>
    <property type="molecule type" value="Genomic_DNA"/>
</dbReference>
<reference evidence="4" key="1">
    <citation type="journal article" date="2017" name="Nat. Commun.">
        <title>The asparagus genome sheds light on the origin and evolution of a young Y chromosome.</title>
        <authorList>
            <person name="Harkess A."/>
            <person name="Zhou J."/>
            <person name="Xu C."/>
            <person name="Bowers J.E."/>
            <person name="Van der Hulst R."/>
            <person name="Ayyampalayam S."/>
            <person name="Mercati F."/>
            <person name="Riccardi P."/>
            <person name="McKain M.R."/>
            <person name="Kakrana A."/>
            <person name="Tang H."/>
            <person name="Ray J."/>
            <person name="Groenendijk J."/>
            <person name="Arikit S."/>
            <person name="Mathioni S.M."/>
            <person name="Nakano M."/>
            <person name="Shan H."/>
            <person name="Telgmann-Rauber A."/>
            <person name="Kanno A."/>
            <person name="Yue Z."/>
            <person name="Chen H."/>
            <person name="Li W."/>
            <person name="Chen Y."/>
            <person name="Xu X."/>
            <person name="Zhang Y."/>
            <person name="Luo S."/>
            <person name="Chen H."/>
            <person name="Gao J."/>
            <person name="Mao Z."/>
            <person name="Pires J.C."/>
            <person name="Luo M."/>
            <person name="Kudrna D."/>
            <person name="Wing R.A."/>
            <person name="Meyers B.C."/>
            <person name="Yi K."/>
            <person name="Kong H."/>
            <person name="Lavrijsen P."/>
            <person name="Sunseri F."/>
            <person name="Falavigna A."/>
            <person name="Ye Y."/>
            <person name="Leebens-Mack J.H."/>
            <person name="Chen G."/>
        </authorList>
    </citation>
    <scope>NUCLEOTIDE SEQUENCE [LARGE SCALE GENOMIC DNA]</scope>
    <source>
        <strain evidence="4">cv. DH0086</strain>
    </source>
</reference>
<dbReference type="FunFam" id="1.25.40.10:FF:000184">
    <property type="entry name" value="Pentatricopeptide repeat-containing protein, chloroplastic"/>
    <property type="match status" value="1"/>
</dbReference>
<evidence type="ECO:0008006" key="5">
    <source>
        <dbReference type="Google" id="ProtNLM"/>
    </source>
</evidence>
<dbReference type="Pfam" id="PF20431">
    <property type="entry name" value="E_motif"/>
    <property type="match status" value="1"/>
</dbReference>
<dbReference type="OMA" id="SMIRTMP"/>
<dbReference type="InterPro" id="IPR046848">
    <property type="entry name" value="E_motif"/>
</dbReference>
<dbReference type="PANTHER" id="PTHR47926">
    <property type="entry name" value="PENTATRICOPEPTIDE REPEAT-CONTAINING PROTEIN"/>
    <property type="match status" value="1"/>
</dbReference>
<dbReference type="PANTHER" id="PTHR47926:SF340">
    <property type="entry name" value="PENTATRICOPEPTIDE REPEAT-CONTAINING PROTEIN"/>
    <property type="match status" value="1"/>
</dbReference>
<dbReference type="Gene3D" id="1.25.40.10">
    <property type="entry name" value="Tetratricopeptide repeat domain"/>
    <property type="match status" value="3"/>
</dbReference>
<dbReference type="FunFam" id="1.25.40.10:FF:000348">
    <property type="entry name" value="Pentatricopeptide repeat-containing protein chloroplastic"/>
    <property type="match status" value="1"/>
</dbReference>
<keyword evidence="1" id="KW-0677">Repeat</keyword>
<feature type="repeat" description="PPR" evidence="2">
    <location>
        <begin position="228"/>
        <end position="262"/>
    </location>
</feature>
<protein>
    <recommendedName>
        <fullName evidence="5">DYW domain-containing protein</fullName>
    </recommendedName>
</protein>
<evidence type="ECO:0000256" key="2">
    <source>
        <dbReference type="PROSITE-ProRule" id="PRU00708"/>
    </source>
</evidence>
<dbReference type="NCBIfam" id="TIGR00756">
    <property type="entry name" value="PPR"/>
    <property type="match status" value="3"/>
</dbReference>
<proteinExistence type="predicted"/>
<evidence type="ECO:0000256" key="1">
    <source>
        <dbReference type="ARBA" id="ARBA00022737"/>
    </source>
</evidence>
<evidence type="ECO:0000313" key="3">
    <source>
        <dbReference type="EMBL" id="ONK65458.1"/>
    </source>
</evidence>
<sequence length="450" mass="50106">MARAYSTSNQPSESLRLIQSAVYSGFALDSVALAITFSACRKLGRLSTAMEVHGFVIKGGYEIDPFVSTELIGVYGDNGELSLARRLFNEIPVRNVVVWNAIVQQYIKHGFLEKAEELFGDMMDRDVVSWNTMISGFCRAGLYAKAVALFHEIKLSKMKPNEVTMRIVLSACSELGALDTGIWVHVYIERNGMNLNGNLDHCLVDMYSKCGSIEKALQVFEKIPLRRDLYSWTSIICGLAMHGRANDALGKFSQMQEMGIRPDEVTLVGVLGACAHGGLFDQGYHYFRSMKDLYGISPKIEHYGCMVDLLGRVGLLKEACLVIKEMPMKPNGVVWGSLLNGCKVHNNSTIGEIAAAKLVELDPRDHWARVMMSNLYADDCNWSGVIRMRKEMRGVGLKKTPGCSSIEVNGEVHEFVAGGTLHQKYANIRNMLGIFEVHVFPSRKSFSMKY</sequence>
<accession>A0A5P1EHP5</accession>
<dbReference type="Pfam" id="PF13041">
    <property type="entry name" value="PPR_2"/>
    <property type="match status" value="2"/>
</dbReference>
<dbReference type="AlphaFoldDB" id="A0A5P1EHP5"/>
<dbReference type="PROSITE" id="PS51375">
    <property type="entry name" value="PPR"/>
    <property type="match status" value="3"/>
</dbReference>
<name>A0A5P1EHP5_ASPOF</name>
<dbReference type="GO" id="GO:0003723">
    <property type="term" value="F:RNA binding"/>
    <property type="evidence" value="ECO:0007669"/>
    <property type="project" value="InterPro"/>
</dbReference>
<dbReference type="Gramene" id="ONK65458">
    <property type="protein sequence ID" value="ONK65458"/>
    <property type="gene ID" value="A4U43_C07F37320"/>
</dbReference>
<keyword evidence="4" id="KW-1185">Reference proteome</keyword>
<dbReference type="InterPro" id="IPR011990">
    <property type="entry name" value="TPR-like_helical_dom_sf"/>
</dbReference>
<feature type="repeat" description="PPR" evidence="2">
    <location>
        <begin position="126"/>
        <end position="160"/>
    </location>
</feature>
<dbReference type="Proteomes" id="UP000243459">
    <property type="component" value="Chromosome 7"/>
</dbReference>
<evidence type="ECO:0000313" key="4">
    <source>
        <dbReference type="Proteomes" id="UP000243459"/>
    </source>
</evidence>
<gene>
    <name evidence="3" type="ORF">A4U43_C07F37320</name>
</gene>
<dbReference type="GO" id="GO:0009451">
    <property type="term" value="P:RNA modification"/>
    <property type="evidence" value="ECO:0007669"/>
    <property type="project" value="InterPro"/>
</dbReference>
<organism evidence="3 4">
    <name type="scientific">Asparagus officinalis</name>
    <name type="common">Garden asparagus</name>
    <dbReference type="NCBI Taxonomy" id="4686"/>
    <lineage>
        <taxon>Eukaryota</taxon>
        <taxon>Viridiplantae</taxon>
        <taxon>Streptophyta</taxon>
        <taxon>Embryophyta</taxon>
        <taxon>Tracheophyta</taxon>
        <taxon>Spermatophyta</taxon>
        <taxon>Magnoliopsida</taxon>
        <taxon>Liliopsida</taxon>
        <taxon>Asparagales</taxon>
        <taxon>Asparagaceae</taxon>
        <taxon>Asparagoideae</taxon>
        <taxon>Asparagus</taxon>
    </lineage>
</organism>
<dbReference type="Pfam" id="PF01535">
    <property type="entry name" value="PPR"/>
    <property type="match status" value="3"/>
</dbReference>
<dbReference type="InterPro" id="IPR046960">
    <property type="entry name" value="PPR_At4g14850-like_plant"/>
</dbReference>